<evidence type="ECO:0000256" key="5">
    <source>
        <dbReference type="ARBA" id="ARBA00023163"/>
    </source>
</evidence>
<feature type="compositionally biased region" description="Polar residues" evidence="8">
    <location>
        <begin position="74"/>
        <end position="87"/>
    </location>
</feature>
<dbReference type="Proteomes" id="UP000277212">
    <property type="component" value="Unassembled WGS sequence"/>
</dbReference>
<dbReference type="InterPro" id="IPR036864">
    <property type="entry name" value="Zn2-C6_fun-type_DNA-bd_sf"/>
</dbReference>
<dbReference type="SMART" id="SM00355">
    <property type="entry name" value="ZnF_C2H2"/>
    <property type="match status" value="2"/>
</dbReference>
<dbReference type="PROSITE" id="PS00028">
    <property type="entry name" value="ZINC_FINGER_C2H2_1"/>
    <property type="match status" value="2"/>
</dbReference>
<evidence type="ECO:0000256" key="3">
    <source>
        <dbReference type="ARBA" id="ARBA00022833"/>
    </source>
</evidence>
<proteinExistence type="predicted"/>
<feature type="compositionally biased region" description="Polar residues" evidence="8">
    <location>
        <begin position="891"/>
        <end position="900"/>
    </location>
</feature>
<gene>
    <name evidence="11" type="ORF">CDV36_007756</name>
</gene>
<keyword evidence="12" id="KW-1185">Reference proteome</keyword>
<evidence type="ECO:0000256" key="2">
    <source>
        <dbReference type="ARBA" id="ARBA00022771"/>
    </source>
</evidence>
<feature type="domain" description="C2H2-type" evidence="10">
    <location>
        <begin position="132"/>
        <end position="159"/>
    </location>
</feature>
<dbReference type="InterPro" id="IPR007219">
    <property type="entry name" value="XnlR_reg_dom"/>
</dbReference>
<feature type="domain" description="Zn(2)-C6 fungal-type" evidence="9">
    <location>
        <begin position="175"/>
        <end position="204"/>
    </location>
</feature>
<evidence type="ECO:0000256" key="8">
    <source>
        <dbReference type="SAM" id="MobiDB-lite"/>
    </source>
</evidence>
<dbReference type="EMBL" id="NKUJ01000131">
    <property type="protein sequence ID" value="RMJ12591.1"/>
    <property type="molecule type" value="Genomic_DNA"/>
</dbReference>
<feature type="region of interest" description="Disordered" evidence="8">
    <location>
        <begin position="891"/>
        <end position="911"/>
    </location>
</feature>
<evidence type="ECO:0000313" key="11">
    <source>
        <dbReference type="EMBL" id="RMJ12591.1"/>
    </source>
</evidence>
<feature type="compositionally biased region" description="Low complexity" evidence="8">
    <location>
        <begin position="32"/>
        <end position="41"/>
    </location>
</feature>
<dbReference type="Gene3D" id="3.30.160.60">
    <property type="entry name" value="Classic Zinc Finger"/>
    <property type="match status" value="2"/>
</dbReference>
<dbReference type="GO" id="GO:0008270">
    <property type="term" value="F:zinc ion binding"/>
    <property type="evidence" value="ECO:0007669"/>
    <property type="project" value="UniProtKB-KW"/>
</dbReference>
<name>A0A3M2S4U5_9HYPO</name>
<dbReference type="OrthoDB" id="40579at2759"/>
<dbReference type="Pfam" id="PF04082">
    <property type="entry name" value="Fungal_trans"/>
    <property type="match status" value="1"/>
</dbReference>
<dbReference type="GO" id="GO:0003677">
    <property type="term" value="F:DNA binding"/>
    <property type="evidence" value="ECO:0007669"/>
    <property type="project" value="InterPro"/>
</dbReference>
<dbReference type="PANTHER" id="PTHR47660">
    <property type="entry name" value="TRANSCRIPTION FACTOR WITH C2H2 AND ZN(2)-CYS(6) DNA BINDING DOMAIN (EUROFUNG)-RELATED-RELATED"/>
    <property type="match status" value="1"/>
</dbReference>
<evidence type="ECO:0000256" key="6">
    <source>
        <dbReference type="ARBA" id="ARBA00023242"/>
    </source>
</evidence>
<sequence length="911" mass="100102">MAAAEQNGIDILCDAAGSDMLLSSLFALAAPGQDQQRAQPQDQHELQHTLPTASPTKQPHQQQAYHQQLDPALQPSQQETPRKTPSSLPAKRKLSDASASSPSHVCHICRRVYERADHLTRHLRSHENARPYQCSRCPKRFNRADLLTRHETTHDRDGAAKDRPFIRRNDRAAEACLNCAASKAKCEDQKPCSRCRNKSLTCQMPARRGNQYRTSESQAGVSPSDSSMVASTTGNDNQVFTAGDAVYALSQSAVAHQVQSIDSTAGYAGSSFLGAPSVEATPDETLYFAAPRKLLPDIELSWDMDFGNLTFPTSDANGPIHRLGNGTKRSSRQPRRDMPQEDTGPQLSAWVAKPAANGQAAASTVPLKTMLPIIRDGLFAMVLADGTTKPQVPTFPSADTLSYLIETFFIQQDQKQDDFIHKASFDTSAATLELVSAIVSTGAMRTSAPTAWQFGLALNDVLKTALNNHLESFGTAANPLMLLQASMLHLDIAQWCGYNRQMEMAQTFAQQVLTLVRGTGRISFSSESTLYIPSAGDSSEVLESKWRDFARIESHKRLMMRLFIHDVQSSIVLWKSSNMAYSELDFTLPAAPDLWRAASSQQWRDLYSAKRSTTTDIPHPLDIGDCVSFITEPNDHVDIELCCMATLSGLWGQIWIYRDAVTYRGNLNRRSAGSPAWIEALYQDLYSKLVGFSNQAQGMQSPSPELLLFSELLMVALHVSFDQLHQLAGQNGEGGSRRAAQILEATWFSGPESRHAVWHAGQLLRYAQDCKATSLQGFNSMAVYFAGLILWAYGIMSAPGSSTGEGIADDYVLLNAQETRESRAFLELGQGTPSLALPAGLRLQIEPLSNRDMALSLARNILRQNFPVLNETLPPMVENLWRRLAELQSGQNGQAMTDTDGTVVGAGNRHV</sequence>
<dbReference type="InterPro" id="IPR001138">
    <property type="entry name" value="Zn2Cys6_DnaBD"/>
</dbReference>
<dbReference type="SUPFAM" id="SSF57667">
    <property type="entry name" value="beta-beta-alpha zinc fingers"/>
    <property type="match status" value="1"/>
</dbReference>
<comment type="caution">
    <text evidence="11">The sequence shown here is derived from an EMBL/GenBank/DDBJ whole genome shotgun (WGS) entry which is preliminary data.</text>
</comment>
<evidence type="ECO:0000259" key="9">
    <source>
        <dbReference type="PROSITE" id="PS50048"/>
    </source>
</evidence>
<feature type="compositionally biased region" description="Polar residues" evidence="8">
    <location>
        <begin position="211"/>
        <end position="231"/>
    </location>
</feature>
<keyword evidence="1" id="KW-0479">Metal-binding</keyword>
<dbReference type="CDD" id="cd00067">
    <property type="entry name" value="GAL4"/>
    <property type="match status" value="1"/>
</dbReference>
<dbReference type="PROSITE" id="PS50048">
    <property type="entry name" value="ZN2_CY6_FUNGAL_2"/>
    <property type="match status" value="1"/>
</dbReference>
<dbReference type="InterPro" id="IPR036236">
    <property type="entry name" value="Znf_C2H2_sf"/>
</dbReference>
<feature type="region of interest" description="Disordered" evidence="8">
    <location>
        <begin position="207"/>
        <end position="231"/>
    </location>
</feature>
<dbReference type="GO" id="GO:0000981">
    <property type="term" value="F:DNA-binding transcription factor activity, RNA polymerase II-specific"/>
    <property type="evidence" value="ECO:0007669"/>
    <property type="project" value="InterPro"/>
</dbReference>
<dbReference type="STRING" id="2010991.A0A3M2S4U5"/>
<dbReference type="Pfam" id="PF00172">
    <property type="entry name" value="Zn_clus"/>
    <property type="match status" value="1"/>
</dbReference>
<keyword evidence="3" id="KW-0862">Zinc</keyword>
<protein>
    <recommendedName>
        <fullName evidence="13">Transcription factor Pig1p</fullName>
    </recommendedName>
</protein>
<feature type="compositionally biased region" description="Low complexity" evidence="8">
    <location>
        <begin position="58"/>
        <end position="68"/>
    </location>
</feature>
<keyword evidence="6" id="KW-0539">Nucleus</keyword>
<keyword evidence="2 7" id="KW-0863">Zinc-finger</keyword>
<keyword evidence="4" id="KW-0805">Transcription regulation</keyword>
<evidence type="ECO:0000256" key="1">
    <source>
        <dbReference type="ARBA" id="ARBA00022723"/>
    </source>
</evidence>
<dbReference type="InterPro" id="IPR013087">
    <property type="entry name" value="Znf_C2H2_type"/>
</dbReference>
<accession>A0A3M2S4U5</accession>
<dbReference type="AlphaFoldDB" id="A0A3M2S4U5"/>
<dbReference type="GO" id="GO:0006351">
    <property type="term" value="P:DNA-templated transcription"/>
    <property type="evidence" value="ECO:0007669"/>
    <property type="project" value="InterPro"/>
</dbReference>
<reference evidence="11 12" key="1">
    <citation type="submission" date="2017-06" db="EMBL/GenBank/DDBJ databases">
        <title>Comparative genomic analysis of Ambrosia Fusariam Clade fungi.</title>
        <authorList>
            <person name="Stajich J.E."/>
            <person name="Carrillo J."/>
            <person name="Kijimoto T."/>
            <person name="Eskalen A."/>
            <person name="O'Donnell K."/>
            <person name="Kasson M."/>
        </authorList>
    </citation>
    <scope>NUCLEOTIDE SEQUENCE [LARGE SCALE GENOMIC DNA]</scope>
    <source>
        <strain evidence="11">UCR3666</strain>
    </source>
</reference>
<dbReference type="PANTHER" id="PTHR47660:SF2">
    <property type="entry name" value="TRANSCRIPTION FACTOR WITH C2H2 AND ZN(2)-CYS(6) DNA BINDING DOMAIN (EUROFUNG)"/>
    <property type="match status" value="1"/>
</dbReference>
<evidence type="ECO:0000313" key="12">
    <source>
        <dbReference type="Proteomes" id="UP000277212"/>
    </source>
</evidence>
<evidence type="ECO:0000256" key="7">
    <source>
        <dbReference type="PROSITE-ProRule" id="PRU00042"/>
    </source>
</evidence>
<dbReference type="PROSITE" id="PS50157">
    <property type="entry name" value="ZINC_FINGER_C2H2_2"/>
    <property type="match status" value="2"/>
</dbReference>
<evidence type="ECO:0000259" key="10">
    <source>
        <dbReference type="PROSITE" id="PS50157"/>
    </source>
</evidence>
<dbReference type="FunFam" id="3.30.160.60:FF:000446">
    <property type="entry name" value="Zinc finger protein"/>
    <property type="match status" value="1"/>
</dbReference>
<dbReference type="Gene3D" id="4.10.240.10">
    <property type="entry name" value="Zn(2)-C6 fungal-type DNA-binding domain"/>
    <property type="match status" value="1"/>
</dbReference>
<evidence type="ECO:0008006" key="13">
    <source>
        <dbReference type="Google" id="ProtNLM"/>
    </source>
</evidence>
<dbReference type="PROSITE" id="PS00463">
    <property type="entry name" value="ZN2_CY6_FUNGAL_1"/>
    <property type="match status" value="1"/>
</dbReference>
<dbReference type="Pfam" id="PF00096">
    <property type="entry name" value="zf-C2H2"/>
    <property type="match status" value="2"/>
</dbReference>
<feature type="region of interest" description="Disordered" evidence="8">
    <location>
        <begin position="317"/>
        <end position="345"/>
    </location>
</feature>
<feature type="domain" description="C2H2-type" evidence="10">
    <location>
        <begin position="104"/>
        <end position="131"/>
    </location>
</feature>
<keyword evidence="5" id="KW-0804">Transcription</keyword>
<organism evidence="11 12">
    <name type="scientific">Fusarium kuroshium</name>
    <dbReference type="NCBI Taxonomy" id="2010991"/>
    <lineage>
        <taxon>Eukaryota</taxon>
        <taxon>Fungi</taxon>
        <taxon>Dikarya</taxon>
        <taxon>Ascomycota</taxon>
        <taxon>Pezizomycotina</taxon>
        <taxon>Sordariomycetes</taxon>
        <taxon>Hypocreomycetidae</taxon>
        <taxon>Hypocreales</taxon>
        <taxon>Nectriaceae</taxon>
        <taxon>Fusarium</taxon>
        <taxon>Fusarium solani species complex</taxon>
    </lineage>
</organism>
<feature type="region of interest" description="Disordered" evidence="8">
    <location>
        <begin position="32"/>
        <end position="99"/>
    </location>
</feature>
<dbReference type="SUPFAM" id="SSF57701">
    <property type="entry name" value="Zn2/Cys6 DNA-binding domain"/>
    <property type="match status" value="1"/>
</dbReference>
<evidence type="ECO:0000256" key="4">
    <source>
        <dbReference type="ARBA" id="ARBA00023015"/>
    </source>
</evidence>